<reference evidence="2 3" key="1">
    <citation type="journal article" date="2013" name="PLoS ONE">
        <title>Genomic and secretomic analyses reveal unique features of the lignocellulolytic enzyme system of Penicillium decumbens.</title>
        <authorList>
            <person name="Liu G."/>
            <person name="Zhang L."/>
            <person name="Wei X."/>
            <person name="Zou G."/>
            <person name="Qin Y."/>
            <person name="Ma L."/>
            <person name="Li J."/>
            <person name="Zheng H."/>
            <person name="Wang S."/>
            <person name="Wang C."/>
            <person name="Xun L."/>
            <person name="Zhao G.-P."/>
            <person name="Zhou Z."/>
            <person name="Qu Y."/>
        </authorList>
    </citation>
    <scope>NUCLEOTIDE SEQUENCE [LARGE SCALE GENOMIC DNA]</scope>
    <source>
        <strain evidence="3">114-2 / CGMCC 5302</strain>
    </source>
</reference>
<feature type="region of interest" description="Disordered" evidence="1">
    <location>
        <begin position="166"/>
        <end position="200"/>
    </location>
</feature>
<evidence type="ECO:0000256" key="1">
    <source>
        <dbReference type="SAM" id="MobiDB-lite"/>
    </source>
</evidence>
<organism evidence="2 3">
    <name type="scientific">Penicillium oxalicum (strain 114-2 / CGMCC 5302)</name>
    <name type="common">Penicillium decumbens</name>
    <dbReference type="NCBI Taxonomy" id="933388"/>
    <lineage>
        <taxon>Eukaryota</taxon>
        <taxon>Fungi</taxon>
        <taxon>Dikarya</taxon>
        <taxon>Ascomycota</taxon>
        <taxon>Pezizomycotina</taxon>
        <taxon>Eurotiomycetes</taxon>
        <taxon>Eurotiomycetidae</taxon>
        <taxon>Eurotiales</taxon>
        <taxon>Aspergillaceae</taxon>
        <taxon>Penicillium</taxon>
    </lineage>
</organism>
<gene>
    <name evidence="2" type="ORF">PDE_09668</name>
</gene>
<keyword evidence="3" id="KW-1185">Reference proteome</keyword>
<dbReference type="HOGENOM" id="CLU_1175779_0_0_1"/>
<name>S7ZW86_PENO1</name>
<evidence type="ECO:0000313" key="2">
    <source>
        <dbReference type="EMBL" id="EPS34704.1"/>
    </source>
</evidence>
<dbReference type="AlphaFoldDB" id="S7ZW86"/>
<feature type="region of interest" description="Disordered" evidence="1">
    <location>
        <begin position="21"/>
        <end position="52"/>
    </location>
</feature>
<evidence type="ECO:0000313" key="3">
    <source>
        <dbReference type="Proteomes" id="UP000019376"/>
    </source>
</evidence>
<dbReference type="Proteomes" id="UP000019376">
    <property type="component" value="Unassembled WGS sequence"/>
</dbReference>
<accession>S7ZW86</accession>
<dbReference type="EMBL" id="KB644415">
    <property type="protein sequence ID" value="EPS34704.1"/>
    <property type="molecule type" value="Genomic_DNA"/>
</dbReference>
<feature type="compositionally biased region" description="Gly residues" evidence="1">
    <location>
        <begin position="183"/>
        <end position="192"/>
    </location>
</feature>
<feature type="compositionally biased region" description="Polar residues" evidence="1">
    <location>
        <begin position="34"/>
        <end position="47"/>
    </location>
</feature>
<sequence length="236" mass="25396">MPGKRLASNSCEAHAGEILFQDERRSVAGRATPNEHNNSRLNAQPSFVSPGITGRSKDVMSIGTTPKASSDLDLGGGPAHESCVMWAVMQRRETESRIQRCRSAMQAEEDAVRSSGTQNSPRRLYRCTQALEKGAPRNQNPPIPERPRRGIALVSSIPNLHLGSLHDGHSQGQKPLPVVGSGQFHGQGGGPEGQQKSHCGRLSLPDCRAQWSPQSVSAERRLEGVQAGGLAGRMEE</sequence>
<proteinExistence type="predicted"/>
<protein>
    <submittedName>
        <fullName evidence="2">Uncharacterized protein</fullName>
    </submittedName>
</protein>